<dbReference type="PANTHER" id="PTHR47718">
    <property type="entry name" value="OS01G0519700 PROTEIN"/>
    <property type="match status" value="1"/>
</dbReference>
<dbReference type="InterPro" id="IPR004330">
    <property type="entry name" value="FAR1_DNA_bnd_dom"/>
</dbReference>
<evidence type="ECO:0000259" key="1">
    <source>
        <dbReference type="Pfam" id="PF03101"/>
    </source>
</evidence>
<proteinExistence type="predicted"/>
<dbReference type="EMBL" id="LLXH01001850">
    <property type="protein sequence ID" value="PKC57362.1"/>
    <property type="molecule type" value="Genomic_DNA"/>
</dbReference>
<gene>
    <name evidence="2" type="ORF">RhiirA1_541646</name>
</gene>
<dbReference type="AlphaFoldDB" id="A0A2N0R237"/>
<name>A0A2N0R237_9GLOM</name>
<protein>
    <recommendedName>
        <fullName evidence="1">FAR1 domain-containing protein</fullName>
    </recommendedName>
</protein>
<dbReference type="VEuPathDB" id="FungiDB:FUN_002349"/>
<sequence length="442" mass="51274">MIIQAEGSIITDESIGDIEVGTTFSTWEDAEIKLNQYAKFSGFSLRRKCVEVDKDGVIQRRTFECSFSGKAVSNQVIDITHQRERVSKKIMCPWHINLTKPKSSTEIGITSIIGQHNHSMIPDIYLYASKYCRLSEVILERIEFYVTKGNMGSKQIYPLLVASFPDQYIHKRDLYNAIQKFKSPLTNRYGDAQNTINKLFELKDHEPGWIIYTRLDPFDNRLMDNTCQTNWFDMYLTLLVVIDNNTKSRLVAQCLSKDETTKNSALSWASEVRCSGGLLKYKKSKDSFGARVGFQSTRNPKIRSVSGGASEFRRMKKTKIRSVDFRILKIGKEPRFVRWAFDFRRTMKNQDLSRVSQVGFRRTEYPKIRLAFGSWVLNIRFMDFGYMGLTFGSWALDIWISINELRVREFTFRTLLDGRVFPSDFIRSGFLRTFIRLGENDG</sequence>
<feature type="domain" description="FAR1" evidence="1">
    <location>
        <begin position="35"/>
        <end position="121"/>
    </location>
</feature>
<organism evidence="2 3">
    <name type="scientific">Rhizophagus irregularis</name>
    <dbReference type="NCBI Taxonomy" id="588596"/>
    <lineage>
        <taxon>Eukaryota</taxon>
        <taxon>Fungi</taxon>
        <taxon>Fungi incertae sedis</taxon>
        <taxon>Mucoromycota</taxon>
        <taxon>Glomeromycotina</taxon>
        <taxon>Glomeromycetes</taxon>
        <taxon>Glomerales</taxon>
        <taxon>Glomeraceae</taxon>
        <taxon>Rhizophagus</taxon>
    </lineage>
</organism>
<dbReference type="VEuPathDB" id="FungiDB:RhiirFUN_025581"/>
<dbReference type="PANTHER" id="PTHR47718:SF9">
    <property type="entry name" value="PROTEIN FAR1-RELATED SEQUENCE"/>
    <property type="match status" value="1"/>
</dbReference>
<accession>A0A2N0R237</accession>
<dbReference type="VEuPathDB" id="FungiDB:RhiirA1_541646"/>
<reference evidence="2 3" key="2">
    <citation type="submission" date="2017-10" db="EMBL/GenBank/DDBJ databases">
        <title>Genome analyses suggest a sexual origin of heterokaryosis in a supposedly ancient asexual fungus.</title>
        <authorList>
            <person name="Corradi N."/>
            <person name="Sedzielewska K."/>
            <person name="Noel J."/>
            <person name="Charron P."/>
            <person name="Farinelli L."/>
            <person name="Marton T."/>
            <person name="Kruger M."/>
            <person name="Pelin A."/>
            <person name="Brachmann A."/>
            <person name="Corradi N."/>
        </authorList>
    </citation>
    <scope>NUCLEOTIDE SEQUENCE [LARGE SCALE GENOMIC DNA]</scope>
    <source>
        <strain evidence="2 3">A1</strain>
    </source>
</reference>
<comment type="caution">
    <text evidence="2">The sequence shown here is derived from an EMBL/GenBank/DDBJ whole genome shotgun (WGS) entry which is preliminary data.</text>
</comment>
<evidence type="ECO:0000313" key="2">
    <source>
        <dbReference type="EMBL" id="PKC57362.1"/>
    </source>
</evidence>
<evidence type="ECO:0000313" key="3">
    <source>
        <dbReference type="Proteomes" id="UP000232688"/>
    </source>
</evidence>
<reference evidence="2 3" key="1">
    <citation type="submission" date="2017-10" db="EMBL/GenBank/DDBJ databases">
        <title>Extensive intraspecific genome diversity in a model arbuscular mycorrhizal fungus.</title>
        <authorList>
            <person name="Chen E.C.H."/>
            <person name="Morin E."/>
            <person name="Baudet D."/>
            <person name="Noel J."/>
            <person name="Ndikumana S."/>
            <person name="Charron P."/>
            <person name="St-Onge C."/>
            <person name="Giorgi J."/>
            <person name="Grigoriev I.V."/>
            <person name="Roux C."/>
            <person name="Martin F.M."/>
            <person name="Corradi N."/>
        </authorList>
    </citation>
    <scope>NUCLEOTIDE SEQUENCE [LARGE SCALE GENOMIC DNA]</scope>
    <source>
        <strain evidence="2 3">A1</strain>
    </source>
</reference>
<dbReference type="Proteomes" id="UP000232688">
    <property type="component" value="Unassembled WGS sequence"/>
</dbReference>
<dbReference type="Pfam" id="PF03101">
    <property type="entry name" value="FAR1"/>
    <property type="match status" value="1"/>
</dbReference>